<reference evidence="1 2" key="1">
    <citation type="submission" date="2016-11" db="EMBL/GenBank/DDBJ databases">
        <authorList>
            <person name="Varghese N."/>
            <person name="Submissions S."/>
        </authorList>
    </citation>
    <scope>NUCLEOTIDE SEQUENCE [LARGE SCALE GENOMIC DNA]</scope>
    <source>
        <strain evidence="1 2">DSM 29341</strain>
    </source>
</reference>
<dbReference type="RefSeq" id="WP_149775534.1">
    <property type="nucleotide sequence ID" value="NZ_FQVK01000008.1"/>
</dbReference>
<dbReference type="Proteomes" id="UP000325134">
    <property type="component" value="Unassembled WGS sequence"/>
</dbReference>
<protein>
    <submittedName>
        <fullName evidence="1">Formiminoglutamase</fullName>
    </submittedName>
</protein>
<dbReference type="OrthoDB" id="8716700at2"/>
<evidence type="ECO:0000313" key="1">
    <source>
        <dbReference type="EMBL" id="SHE80066.1"/>
    </source>
</evidence>
<dbReference type="SUPFAM" id="SSF53187">
    <property type="entry name" value="Zn-dependent exopeptidases"/>
    <property type="match status" value="1"/>
</dbReference>
<dbReference type="Gene3D" id="3.40.630.40">
    <property type="entry name" value="Zn-dependent exopeptidases"/>
    <property type="match status" value="1"/>
</dbReference>
<name>A0A1M4WFR3_9RHOB</name>
<keyword evidence="2" id="KW-1185">Reference proteome</keyword>
<dbReference type="AlphaFoldDB" id="A0A1M4WFR3"/>
<dbReference type="Pfam" id="PF05013">
    <property type="entry name" value="FGase"/>
    <property type="match status" value="1"/>
</dbReference>
<dbReference type="InterPro" id="IPR007709">
    <property type="entry name" value="N-FG_amidohydro"/>
</dbReference>
<evidence type="ECO:0000313" key="2">
    <source>
        <dbReference type="Proteomes" id="UP000325134"/>
    </source>
</evidence>
<dbReference type="NCBIfam" id="TIGR02017">
    <property type="entry name" value="hutG_amidohyd"/>
    <property type="match status" value="1"/>
</dbReference>
<gene>
    <name evidence="1" type="ORF">SAMN05444279_108130</name>
</gene>
<dbReference type="InterPro" id="IPR010247">
    <property type="entry name" value="HutG_amidohyd"/>
</dbReference>
<dbReference type="EMBL" id="FQVK01000008">
    <property type="protein sequence ID" value="SHE80066.1"/>
    <property type="molecule type" value="Genomic_DNA"/>
</dbReference>
<sequence>MTVVEVQRGQGPIVLGQPHGGTVVPEEIHARLNQTGRALADTDWHINRLYKGLSGDATVVQSRVHRYVVDANRDPAGQSLYPGQNTTTLVPLTDFDGQPIWLEGQEPSEDEIEERRREFHAPYHAALQEELERVRARHGVAILFDCHSIRSRIPFLFDGELPVFNTGTNDGTTCAPEIAQAVDAVARASGCAAVLNGRFKGGWTTRNYGCPDKGIHAIQMEIAQRAYMDERPPWPWRADRAERLRPHLQEMLDRLRALALSGALAEKGAPK</sequence>
<accession>A0A1M4WFR3</accession>
<proteinExistence type="predicted"/>
<organism evidence="1 2">
    <name type="scientific">Ruegeria intermedia</name>
    <dbReference type="NCBI Taxonomy" id="996115"/>
    <lineage>
        <taxon>Bacteria</taxon>
        <taxon>Pseudomonadati</taxon>
        <taxon>Pseudomonadota</taxon>
        <taxon>Alphaproteobacteria</taxon>
        <taxon>Rhodobacterales</taxon>
        <taxon>Roseobacteraceae</taxon>
        <taxon>Ruegeria</taxon>
    </lineage>
</organism>